<comment type="caution">
    <text evidence="1">The sequence shown here is derived from an EMBL/GenBank/DDBJ whole genome shotgun (WGS) entry which is preliminary data.</text>
</comment>
<gene>
    <name evidence="1" type="ORF">RHMOL_Rhmol03G0190300</name>
</gene>
<name>A0ACC0PGH7_RHOML</name>
<protein>
    <submittedName>
        <fullName evidence="1">Uncharacterized protein</fullName>
    </submittedName>
</protein>
<accession>A0ACC0PGH7</accession>
<sequence length="119" mass="13590">MAQAEKEWNIRKKANIDPEPHGVHITMRREGNKEEHVKIHWDLYYHSMINIFVDEIHEQGGKDVEECLKNLKIQDEEEKVVIFRVVSPEDVAAPLTGFPSNEEESGLLTNPGSETIGKA</sequence>
<keyword evidence="2" id="KW-1185">Reference proteome</keyword>
<proteinExistence type="predicted"/>
<evidence type="ECO:0000313" key="1">
    <source>
        <dbReference type="EMBL" id="KAI8564555.1"/>
    </source>
</evidence>
<organism evidence="1 2">
    <name type="scientific">Rhododendron molle</name>
    <name type="common">Chinese azalea</name>
    <name type="synonym">Azalea mollis</name>
    <dbReference type="NCBI Taxonomy" id="49168"/>
    <lineage>
        <taxon>Eukaryota</taxon>
        <taxon>Viridiplantae</taxon>
        <taxon>Streptophyta</taxon>
        <taxon>Embryophyta</taxon>
        <taxon>Tracheophyta</taxon>
        <taxon>Spermatophyta</taxon>
        <taxon>Magnoliopsida</taxon>
        <taxon>eudicotyledons</taxon>
        <taxon>Gunneridae</taxon>
        <taxon>Pentapetalae</taxon>
        <taxon>asterids</taxon>
        <taxon>Ericales</taxon>
        <taxon>Ericaceae</taxon>
        <taxon>Ericoideae</taxon>
        <taxon>Rhodoreae</taxon>
        <taxon>Rhododendron</taxon>
    </lineage>
</organism>
<evidence type="ECO:0000313" key="2">
    <source>
        <dbReference type="Proteomes" id="UP001062846"/>
    </source>
</evidence>
<reference evidence="1" key="1">
    <citation type="submission" date="2022-02" db="EMBL/GenBank/DDBJ databases">
        <title>Plant Genome Project.</title>
        <authorList>
            <person name="Zhang R.-G."/>
        </authorList>
    </citation>
    <scope>NUCLEOTIDE SEQUENCE</scope>
    <source>
        <strain evidence="1">AT1</strain>
    </source>
</reference>
<dbReference type="EMBL" id="CM046390">
    <property type="protein sequence ID" value="KAI8564555.1"/>
    <property type="molecule type" value="Genomic_DNA"/>
</dbReference>
<dbReference type="Proteomes" id="UP001062846">
    <property type="component" value="Chromosome 3"/>
</dbReference>